<dbReference type="CDD" id="cd04187">
    <property type="entry name" value="DPM1_like_bac"/>
    <property type="match status" value="1"/>
</dbReference>
<dbReference type="PANTHER" id="PTHR48090:SF1">
    <property type="entry name" value="PROPHAGE BACTOPRENOL GLUCOSYL TRANSFERASE HOMOLOG"/>
    <property type="match status" value="1"/>
</dbReference>
<keyword evidence="2" id="KW-0328">Glycosyltransferase</keyword>
<evidence type="ECO:0000256" key="7">
    <source>
        <dbReference type="SAM" id="Phobius"/>
    </source>
</evidence>
<dbReference type="PANTHER" id="PTHR48090">
    <property type="entry name" value="UNDECAPRENYL-PHOSPHATE 4-DEOXY-4-FORMAMIDO-L-ARABINOSE TRANSFERASE-RELATED"/>
    <property type="match status" value="1"/>
</dbReference>
<comment type="caution">
    <text evidence="9">The sequence shown here is derived from an EMBL/GenBank/DDBJ whole genome shotgun (WGS) entry which is preliminary data.</text>
</comment>
<dbReference type="InterPro" id="IPR001173">
    <property type="entry name" value="Glyco_trans_2-like"/>
</dbReference>
<dbReference type="Pfam" id="PF00535">
    <property type="entry name" value="Glycos_transf_2"/>
    <property type="match status" value="1"/>
</dbReference>
<evidence type="ECO:0000256" key="3">
    <source>
        <dbReference type="ARBA" id="ARBA00022679"/>
    </source>
</evidence>
<feature type="transmembrane region" description="Helical" evidence="7">
    <location>
        <begin position="232"/>
        <end position="257"/>
    </location>
</feature>
<sequence>MTTDRPGISVVIPCYNEEDNAAQIAAAVVAELERARASFEIIFIDNASTDRTAEIVRGLCAADPRVRLIVNTRNFGQMRSPTHGIFQARGRAVVGMCADFQDPPELLGRFVEQWRAGFDIVLGVREQGRSTFVFGSLRRIFYWFAGKVGEYRIIPDATGFGLYDRKVVDAIASLREPEPFFRGMLVETGYPVDIVRYPRPGRLRGVSKNNFLTLLDFALSGLASSSKNLIRLTFPVAALCGMLAAMSLVAAPIAWLVGGAGGWWLVAAVVQLQFALLFGFLGLIGDQARLVSERTRGTPLVVERERVNFPAEPRLPVEPRR</sequence>
<keyword evidence="3" id="KW-0808">Transferase</keyword>
<reference evidence="9 10" key="1">
    <citation type="submission" date="2020-12" db="EMBL/GenBank/DDBJ databases">
        <title>Sphingomonas sp.</title>
        <authorList>
            <person name="Kim M.K."/>
        </authorList>
    </citation>
    <scope>NUCLEOTIDE SEQUENCE [LARGE SCALE GENOMIC DNA]</scope>
    <source>
        <strain evidence="9 10">BT552</strain>
    </source>
</reference>
<dbReference type="SUPFAM" id="SSF53448">
    <property type="entry name" value="Nucleotide-diphospho-sugar transferases"/>
    <property type="match status" value="1"/>
</dbReference>
<accession>A0ABS2D3E4</accession>
<comment type="subcellular location">
    <subcellularLocation>
        <location evidence="1">Membrane</location>
        <topology evidence="1">Multi-pass membrane protein</topology>
    </subcellularLocation>
</comment>
<dbReference type="InterPro" id="IPR050256">
    <property type="entry name" value="Glycosyltransferase_2"/>
</dbReference>
<keyword evidence="6 7" id="KW-0472">Membrane</keyword>
<evidence type="ECO:0000256" key="2">
    <source>
        <dbReference type="ARBA" id="ARBA00022676"/>
    </source>
</evidence>
<keyword evidence="5 7" id="KW-1133">Transmembrane helix</keyword>
<dbReference type="InterPro" id="IPR029044">
    <property type="entry name" value="Nucleotide-diphossugar_trans"/>
</dbReference>
<protein>
    <submittedName>
        <fullName evidence="9">Glycosyltransferase family 2 protein</fullName>
    </submittedName>
</protein>
<dbReference type="EMBL" id="JAFEMC010000001">
    <property type="protein sequence ID" value="MBM6575413.1"/>
    <property type="molecule type" value="Genomic_DNA"/>
</dbReference>
<feature type="transmembrane region" description="Helical" evidence="7">
    <location>
        <begin position="263"/>
        <end position="284"/>
    </location>
</feature>
<feature type="domain" description="Glycosyltransferase 2-like" evidence="8">
    <location>
        <begin position="9"/>
        <end position="167"/>
    </location>
</feature>
<keyword evidence="10" id="KW-1185">Reference proteome</keyword>
<dbReference type="RefSeq" id="WP_204194295.1">
    <property type="nucleotide sequence ID" value="NZ_JAFEMC010000001.1"/>
</dbReference>
<evidence type="ECO:0000256" key="4">
    <source>
        <dbReference type="ARBA" id="ARBA00022692"/>
    </source>
</evidence>
<gene>
    <name evidence="9" type="ORF">ILT43_03455</name>
</gene>
<evidence type="ECO:0000259" key="8">
    <source>
        <dbReference type="Pfam" id="PF00535"/>
    </source>
</evidence>
<proteinExistence type="predicted"/>
<dbReference type="Gene3D" id="3.90.550.10">
    <property type="entry name" value="Spore Coat Polysaccharide Biosynthesis Protein SpsA, Chain A"/>
    <property type="match status" value="1"/>
</dbReference>
<evidence type="ECO:0000256" key="5">
    <source>
        <dbReference type="ARBA" id="ARBA00022989"/>
    </source>
</evidence>
<evidence type="ECO:0000256" key="6">
    <source>
        <dbReference type="ARBA" id="ARBA00023136"/>
    </source>
</evidence>
<evidence type="ECO:0000256" key="1">
    <source>
        <dbReference type="ARBA" id="ARBA00004141"/>
    </source>
</evidence>
<organism evidence="9 10">
    <name type="scientific">Sphingomonas longa</name>
    <dbReference type="NCBI Taxonomy" id="2778730"/>
    <lineage>
        <taxon>Bacteria</taxon>
        <taxon>Pseudomonadati</taxon>
        <taxon>Pseudomonadota</taxon>
        <taxon>Alphaproteobacteria</taxon>
        <taxon>Sphingomonadales</taxon>
        <taxon>Sphingomonadaceae</taxon>
        <taxon>Sphingomonas</taxon>
    </lineage>
</organism>
<keyword evidence="4 7" id="KW-0812">Transmembrane</keyword>
<name>A0ABS2D3E4_9SPHN</name>
<evidence type="ECO:0000313" key="10">
    <source>
        <dbReference type="Proteomes" id="UP000763641"/>
    </source>
</evidence>
<evidence type="ECO:0000313" key="9">
    <source>
        <dbReference type="EMBL" id="MBM6575413.1"/>
    </source>
</evidence>
<dbReference type="Proteomes" id="UP000763641">
    <property type="component" value="Unassembled WGS sequence"/>
</dbReference>